<feature type="region of interest" description="Disordered" evidence="1">
    <location>
        <begin position="572"/>
        <end position="623"/>
    </location>
</feature>
<evidence type="ECO:0000313" key="2">
    <source>
        <dbReference type="EMBL" id="EPS98735.1"/>
    </source>
</evidence>
<feature type="region of interest" description="Disordered" evidence="1">
    <location>
        <begin position="473"/>
        <end position="547"/>
    </location>
</feature>
<organism evidence="2 3">
    <name type="scientific">Fomitopsis schrenkii</name>
    <name type="common">Brown rot fungus</name>
    <dbReference type="NCBI Taxonomy" id="2126942"/>
    <lineage>
        <taxon>Eukaryota</taxon>
        <taxon>Fungi</taxon>
        <taxon>Dikarya</taxon>
        <taxon>Basidiomycota</taxon>
        <taxon>Agaricomycotina</taxon>
        <taxon>Agaricomycetes</taxon>
        <taxon>Polyporales</taxon>
        <taxon>Fomitopsis</taxon>
    </lineage>
</organism>
<reference evidence="2 3" key="1">
    <citation type="journal article" date="2012" name="Science">
        <title>The Paleozoic origin of enzymatic lignin decomposition reconstructed from 31 fungal genomes.</title>
        <authorList>
            <person name="Floudas D."/>
            <person name="Binder M."/>
            <person name="Riley R."/>
            <person name="Barry K."/>
            <person name="Blanchette R.A."/>
            <person name="Henrissat B."/>
            <person name="Martinez A.T."/>
            <person name="Otillar R."/>
            <person name="Spatafora J.W."/>
            <person name="Yadav J.S."/>
            <person name="Aerts A."/>
            <person name="Benoit I."/>
            <person name="Boyd A."/>
            <person name="Carlson A."/>
            <person name="Copeland A."/>
            <person name="Coutinho P.M."/>
            <person name="de Vries R.P."/>
            <person name="Ferreira P."/>
            <person name="Findley K."/>
            <person name="Foster B."/>
            <person name="Gaskell J."/>
            <person name="Glotzer D."/>
            <person name="Gorecki P."/>
            <person name="Heitman J."/>
            <person name="Hesse C."/>
            <person name="Hori C."/>
            <person name="Igarashi K."/>
            <person name="Jurgens J.A."/>
            <person name="Kallen N."/>
            <person name="Kersten P."/>
            <person name="Kohler A."/>
            <person name="Kuees U."/>
            <person name="Kumar T.K.A."/>
            <person name="Kuo A."/>
            <person name="LaButti K."/>
            <person name="Larrondo L.F."/>
            <person name="Lindquist E."/>
            <person name="Ling A."/>
            <person name="Lombard V."/>
            <person name="Lucas S."/>
            <person name="Lundell T."/>
            <person name="Martin R."/>
            <person name="McLaughlin D.J."/>
            <person name="Morgenstern I."/>
            <person name="Morin E."/>
            <person name="Murat C."/>
            <person name="Nagy L.G."/>
            <person name="Nolan M."/>
            <person name="Ohm R.A."/>
            <person name="Patyshakuliyeva A."/>
            <person name="Rokas A."/>
            <person name="Ruiz-Duenas F.J."/>
            <person name="Sabat G."/>
            <person name="Salamov A."/>
            <person name="Samejima M."/>
            <person name="Schmutz J."/>
            <person name="Slot J.C."/>
            <person name="St John F."/>
            <person name="Stenlid J."/>
            <person name="Sun H."/>
            <person name="Sun S."/>
            <person name="Syed K."/>
            <person name="Tsang A."/>
            <person name="Wiebenga A."/>
            <person name="Young D."/>
            <person name="Pisabarro A."/>
            <person name="Eastwood D.C."/>
            <person name="Martin F."/>
            <person name="Cullen D."/>
            <person name="Grigoriev I.V."/>
            <person name="Hibbett D.S."/>
        </authorList>
    </citation>
    <scope>NUCLEOTIDE SEQUENCE</scope>
    <source>
        <strain evidence="3">FP-58527</strain>
    </source>
</reference>
<feature type="compositionally biased region" description="Acidic residues" evidence="1">
    <location>
        <begin position="58"/>
        <end position="73"/>
    </location>
</feature>
<feature type="compositionally biased region" description="Basic residues" evidence="1">
    <location>
        <begin position="603"/>
        <end position="613"/>
    </location>
</feature>
<feature type="compositionally biased region" description="Low complexity" evidence="1">
    <location>
        <begin position="365"/>
        <end position="398"/>
    </location>
</feature>
<feature type="compositionally biased region" description="Polar residues" evidence="1">
    <location>
        <begin position="478"/>
        <end position="504"/>
    </location>
</feature>
<dbReference type="STRING" id="743788.S8FAV9"/>
<evidence type="ECO:0000313" key="3">
    <source>
        <dbReference type="Proteomes" id="UP000015241"/>
    </source>
</evidence>
<feature type="compositionally biased region" description="Low complexity" evidence="1">
    <location>
        <begin position="97"/>
        <end position="120"/>
    </location>
</feature>
<gene>
    <name evidence="2" type="ORF">FOMPIDRAFT_1024485</name>
</gene>
<dbReference type="OrthoDB" id="3254377at2759"/>
<feature type="compositionally biased region" description="Polar residues" evidence="1">
    <location>
        <begin position="21"/>
        <end position="33"/>
    </location>
</feature>
<dbReference type="HOGENOM" id="CLU_011022_0_0_1"/>
<feature type="region of interest" description="Disordered" evidence="1">
    <location>
        <begin position="209"/>
        <end position="282"/>
    </location>
</feature>
<proteinExistence type="predicted"/>
<dbReference type="InParanoid" id="S8FAV9"/>
<sequence>MNSPGIRPTRGRHRKQLSALRLSSDSTVTTLPPYTSPPWNKHASLDTSDSDRPPDYPDSAEEADEDTDADDDPIVYVQPPLPPLTSPRSTRIRRTHSQLSSPRSHSYSSSLSHPSRRQQSAAGSTDPYLDSLLARSVHALEMSNALLESSISTQSSLSAVLRDDPIADLSLEARAQMLSRRVSANRGVHSAWADDLNEIYRSVEDLVGGEDEDMDRKDRRRAKQTIQADTFSLSRSAPTSSFLDNYSKGPPPIDVEERSQVRRRPSLRRPSLDSVGGSHLEYSNHDRSHFIAPAPRALTIYVDSTDDPDLIKLPPTLGLRTAARLPPTPLPSQTTTADTAREISTPARPSDSTRSLVDVLSSYVASPPAASTSGSASSSPRFSFMARSGRSSSASSGSKTIRRVERSKSSPVTSTSPTPFRSRSLTPMRTDTSPRIPRPMTPPIEELSASSSSSSSDTLHVDRTLESLRTILGKQPLPANSPSSSQIAPISGTSNATASVSRLFTKNRHSSSTRPPSPPRQSVLKNRSAPPTPTTTSPPTPSIEAFGGLHLSMPSLRSASSSGRSTPKRISFAELPESYAGSKPGGAPNRFRDKGKGKDRAGRGKGKGKGKGKGRQEEEGGGWWTGWLLGAAGTGSGAGLSMSAAREERLRGPGWSTRPGLSALCCCVVFFWSSNLSSTNSLSICHDRHARANFYVDGNP</sequence>
<feature type="region of interest" description="Disordered" evidence="1">
    <location>
        <begin position="1"/>
        <end position="125"/>
    </location>
</feature>
<feature type="compositionally biased region" description="Pro residues" evidence="1">
    <location>
        <begin position="530"/>
        <end position="541"/>
    </location>
</feature>
<feature type="compositionally biased region" description="Basic and acidic residues" evidence="1">
    <location>
        <begin position="590"/>
        <end position="602"/>
    </location>
</feature>
<feature type="compositionally biased region" description="Low complexity" evidence="1">
    <location>
        <begin position="409"/>
        <end position="427"/>
    </location>
</feature>
<evidence type="ECO:0000256" key="1">
    <source>
        <dbReference type="SAM" id="MobiDB-lite"/>
    </source>
</evidence>
<keyword evidence="3" id="KW-1185">Reference proteome</keyword>
<dbReference type="eggNOG" id="ENOG502SI25">
    <property type="taxonomic scope" value="Eukaryota"/>
</dbReference>
<feature type="compositionally biased region" description="Polar residues" evidence="1">
    <location>
        <begin position="224"/>
        <end position="244"/>
    </location>
</feature>
<dbReference type="Proteomes" id="UP000015241">
    <property type="component" value="Unassembled WGS sequence"/>
</dbReference>
<protein>
    <submittedName>
        <fullName evidence="2">Uncharacterized protein</fullName>
    </submittedName>
</protein>
<accession>S8FAV9</accession>
<dbReference type="AlphaFoldDB" id="S8FAV9"/>
<dbReference type="EMBL" id="KE504162">
    <property type="protein sequence ID" value="EPS98735.1"/>
    <property type="molecule type" value="Genomic_DNA"/>
</dbReference>
<name>S8FAV9_FOMSC</name>
<feature type="region of interest" description="Disordered" evidence="1">
    <location>
        <begin position="320"/>
        <end position="460"/>
    </location>
</feature>